<dbReference type="EMBL" id="AMGX01000002">
    <property type="protein sequence ID" value="EXJ75072.1"/>
    <property type="molecule type" value="Genomic_DNA"/>
</dbReference>
<keyword evidence="2" id="KW-1185">Reference proteome</keyword>
<evidence type="ECO:0000313" key="2">
    <source>
        <dbReference type="Proteomes" id="UP000019471"/>
    </source>
</evidence>
<comment type="caution">
    <text evidence="1">The sequence shown here is derived from an EMBL/GenBank/DDBJ whole genome shotgun (WGS) entry which is preliminary data.</text>
</comment>
<accession>W9X3K9</accession>
<protein>
    <submittedName>
        <fullName evidence="1">Uncharacterized protein</fullName>
    </submittedName>
</protein>
<dbReference type="RefSeq" id="XP_007740574.1">
    <property type="nucleotide sequence ID" value="XM_007742384.1"/>
</dbReference>
<reference evidence="1 2" key="1">
    <citation type="submission" date="2013-03" db="EMBL/GenBank/DDBJ databases">
        <title>The Genome Sequence of Cladophialophora psammophila CBS 110553.</title>
        <authorList>
            <consortium name="The Broad Institute Genomics Platform"/>
            <person name="Cuomo C."/>
            <person name="de Hoog S."/>
            <person name="Gorbushina A."/>
            <person name="Walker B."/>
            <person name="Young S.K."/>
            <person name="Zeng Q."/>
            <person name="Gargeya S."/>
            <person name="Fitzgerald M."/>
            <person name="Haas B."/>
            <person name="Abouelleil A."/>
            <person name="Allen A.W."/>
            <person name="Alvarado L."/>
            <person name="Arachchi H.M."/>
            <person name="Berlin A.M."/>
            <person name="Chapman S.B."/>
            <person name="Gainer-Dewar J."/>
            <person name="Goldberg J."/>
            <person name="Griggs A."/>
            <person name="Gujja S."/>
            <person name="Hansen M."/>
            <person name="Howarth C."/>
            <person name="Imamovic A."/>
            <person name="Ireland A."/>
            <person name="Larimer J."/>
            <person name="McCowan C."/>
            <person name="Murphy C."/>
            <person name="Pearson M."/>
            <person name="Poon T.W."/>
            <person name="Priest M."/>
            <person name="Roberts A."/>
            <person name="Saif S."/>
            <person name="Shea T."/>
            <person name="Sisk P."/>
            <person name="Sykes S."/>
            <person name="Wortman J."/>
            <person name="Nusbaum C."/>
            <person name="Birren B."/>
        </authorList>
    </citation>
    <scope>NUCLEOTIDE SEQUENCE [LARGE SCALE GENOMIC DNA]</scope>
    <source>
        <strain evidence="1 2">CBS 110553</strain>
    </source>
</reference>
<name>W9X3K9_9EURO</name>
<proteinExistence type="predicted"/>
<sequence>MATFIAYQPRANKTSFRNRVFGKSSTVGLHSQLSIRNSSKYPQQERPTDNTGFVALVDLTTSARDSAREYLVEQEILGLTAHDPDRRGVQVARVRSNDAIDSDVVEESEECDNHDNIDDKSEISNLLSPTAIFSRSDSGFGGSAGLSSKASTSPISIDRIGEVCWQEDDC</sequence>
<dbReference type="AlphaFoldDB" id="W9X3K9"/>
<evidence type="ECO:0000313" key="1">
    <source>
        <dbReference type="EMBL" id="EXJ75072.1"/>
    </source>
</evidence>
<dbReference type="Proteomes" id="UP000019471">
    <property type="component" value="Unassembled WGS sequence"/>
</dbReference>
<dbReference type="HOGENOM" id="CLU_1570469_0_0_1"/>
<dbReference type="OrthoDB" id="4160389at2759"/>
<gene>
    <name evidence="1" type="ORF">A1O5_01768</name>
</gene>
<dbReference type="GeneID" id="19186501"/>
<organism evidence="1 2">
    <name type="scientific">Cladophialophora psammophila CBS 110553</name>
    <dbReference type="NCBI Taxonomy" id="1182543"/>
    <lineage>
        <taxon>Eukaryota</taxon>
        <taxon>Fungi</taxon>
        <taxon>Dikarya</taxon>
        <taxon>Ascomycota</taxon>
        <taxon>Pezizomycotina</taxon>
        <taxon>Eurotiomycetes</taxon>
        <taxon>Chaetothyriomycetidae</taxon>
        <taxon>Chaetothyriales</taxon>
        <taxon>Herpotrichiellaceae</taxon>
        <taxon>Cladophialophora</taxon>
    </lineage>
</organism>